<feature type="region of interest" description="Disordered" evidence="1">
    <location>
        <begin position="103"/>
        <end position="190"/>
    </location>
</feature>
<gene>
    <name evidence="2" type="ORF">NDES1114_LOCUS18703</name>
</gene>
<reference evidence="2" key="1">
    <citation type="submission" date="2021-01" db="EMBL/GenBank/DDBJ databases">
        <authorList>
            <person name="Corre E."/>
            <person name="Pelletier E."/>
            <person name="Niang G."/>
            <person name="Scheremetjew M."/>
            <person name="Finn R."/>
            <person name="Kale V."/>
            <person name="Holt S."/>
            <person name="Cochrane G."/>
            <person name="Meng A."/>
            <person name="Brown T."/>
            <person name="Cohen L."/>
        </authorList>
    </citation>
    <scope>NUCLEOTIDE SEQUENCE</scope>
    <source>
        <strain evidence="2">CCAP 1951/1</strain>
    </source>
</reference>
<evidence type="ECO:0000256" key="1">
    <source>
        <dbReference type="SAM" id="MobiDB-lite"/>
    </source>
</evidence>
<feature type="compositionally biased region" description="Polar residues" evidence="1">
    <location>
        <begin position="106"/>
        <end position="115"/>
    </location>
</feature>
<accession>A0A7S1M7P1</accession>
<organism evidence="2">
    <name type="scientific">Neobodo designis</name>
    <name type="common">Flagellated protozoan</name>
    <name type="synonym">Bodo designis</name>
    <dbReference type="NCBI Taxonomy" id="312471"/>
    <lineage>
        <taxon>Eukaryota</taxon>
        <taxon>Discoba</taxon>
        <taxon>Euglenozoa</taxon>
        <taxon>Kinetoplastea</taxon>
        <taxon>Metakinetoplastina</taxon>
        <taxon>Neobodonida</taxon>
        <taxon>Neobodo</taxon>
    </lineage>
</organism>
<feature type="compositionally biased region" description="Low complexity" evidence="1">
    <location>
        <begin position="229"/>
        <end position="241"/>
    </location>
</feature>
<sequence length="249" mass="25835">MRAARFLAASPDDKHLKPPSPAPAGVGRCSPLRRRTRAEVDVGVPDLDAGVSVSLFDGSASSVASFSASSSLASIVGLPSGDDSGNGPTDVAAIDAQLRRRAVRATLSSRTSQQGGLVLPPPRHGRKPPPPPPFAPERRSATATPTAPAIFEPGAVDDDGDDDDDDDDGSILRRSASTCTPPESSDDEFAIPIVPDREPFTPVVKRTRMTRAEALQRVAAIRSANASLRSALSSATSMRSANASTPVPP</sequence>
<proteinExistence type="predicted"/>
<name>A0A7S1M7P1_NEODS</name>
<dbReference type="EMBL" id="HBGF01028233">
    <property type="protein sequence ID" value="CAD9123667.1"/>
    <property type="molecule type" value="Transcribed_RNA"/>
</dbReference>
<dbReference type="AlphaFoldDB" id="A0A7S1M7P1"/>
<evidence type="ECO:0000313" key="2">
    <source>
        <dbReference type="EMBL" id="CAD9123667.1"/>
    </source>
</evidence>
<feature type="region of interest" description="Disordered" evidence="1">
    <location>
        <begin position="229"/>
        <end position="249"/>
    </location>
</feature>
<feature type="compositionally biased region" description="Acidic residues" evidence="1">
    <location>
        <begin position="155"/>
        <end position="169"/>
    </location>
</feature>
<feature type="region of interest" description="Disordered" evidence="1">
    <location>
        <begin position="1"/>
        <end position="34"/>
    </location>
</feature>
<protein>
    <submittedName>
        <fullName evidence="2">Uncharacterized protein</fullName>
    </submittedName>
</protein>